<name>A0A6J7JCB3_9ZZZZ</name>
<evidence type="ECO:0000313" key="6">
    <source>
        <dbReference type="EMBL" id="CAB4940903.1"/>
    </source>
</evidence>
<dbReference type="PANTHER" id="PTHR43537">
    <property type="entry name" value="TRANSCRIPTIONAL REGULATOR, GNTR FAMILY"/>
    <property type="match status" value="1"/>
</dbReference>
<dbReference type="SMART" id="SM00895">
    <property type="entry name" value="FCD"/>
    <property type="match status" value="1"/>
</dbReference>
<dbReference type="GO" id="GO:0003677">
    <property type="term" value="F:DNA binding"/>
    <property type="evidence" value="ECO:0007669"/>
    <property type="project" value="UniProtKB-KW"/>
</dbReference>
<dbReference type="SUPFAM" id="SSF48008">
    <property type="entry name" value="GntR ligand-binding domain-like"/>
    <property type="match status" value="1"/>
</dbReference>
<evidence type="ECO:0000256" key="3">
    <source>
        <dbReference type="ARBA" id="ARBA00023163"/>
    </source>
</evidence>
<accession>A0A6J7JCB3</accession>
<dbReference type="Pfam" id="PF00392">
    <property type="entry name" value="GntR"/>
    <property type="match status" value="1"/>
</dbReference>
<dbReference type="InterPro" id="IPR036388">
    <property type="entry name" value="WH-like_DNA-bd_sf"/>
</dbReference>
<evidence type="ECO:0000259" key="5">
    <source>
        <dbReference type="PROSITE" id="PS50949"/>
    </source>
</evidence>
<gene>
    <name evidence="6" type="ORF">UFOPK3674_01820</name>
</gene>
<dbReference type="InterPro" id="IPR008920">
    <property type="entry name" value="TF_FadR/GntR_C"/>
</dbReference>
<keyword evidence="3" id="KW-0804">Transcription</keyword>
<dbReference type="Gene3D" id="1.20.120.530">
    <property type="entry name" value="GntR ligand-binding domain-like"/>
    <property type="match status" value="1"/>
</dbReference>
<proteinExistence type="predicted"/>
<evidence type="ECO:0000256" key="4">
    <source>
        <dbReference type="SAM" id="MobiDB-lite"/>
    </source>
</evidence>
<keyword evidence="2" id="KW-0238">DNA-binding</keyword>
<sequence>MPDSSHDDPVLGTPLGVSRRRPPKRSELIARDLVDYIVDARLPAGAMLPRERDMIEQLQVGRTTLREALRILETRGIITIRSGPGGGPVVRHPEPGDLTESLTLILQFQRATLQEVHDARIWLEPMAARMAASHITSAEIRRLRELNEVMQGAVDAPTEDVLIDANTRFHQVIAGATGNVVMQVFTETLLTVADTGVQDLKLNREFRRTSIRGHAEIIEALEAADPDRAEDAMRRHVEEGKRRRTRANKELMARALRWVQ</sequence>
<dbReference type="InterPro" id="IPR011711">
    <property type="entry name" value="GntR_C"/>
</dbReference>
<dbReference type="Gene3D" id="1.10.10.10">
    <property type="entry name" value="Winged helix-like DNA-binding domain superfamily/Winged helix DNA-binding domain"/>
    <property type="match status" value="1"/>
</dbReference>
<protein>
    <submittedName>
        <fullName evidence="6">Unannotated protein</fullName>
    </submittedName>
</protein>
<feature type="domain" description="HTH gntR-type" evidence="5">
    <location>
        <begin position="23"/>
        <end position="93"/>
    </location>
</feature>
<dbReference type="PRINTS" id="PR00035">
    <property type="entry name" value="HTHGNTR"/>
</dbReference>
<evidence type="ECO:0000256" key="1">
    <source>
        <dbReference type="ARBA" id="ARBA00023015"/>
    </source>
</evidence>
<dbReference type="Pfam" id="PF07729">
    <property type="entry name" value="FCD"/>
    <property type="match status" value="1"/>
</dbReference>
<evidence type="ECO:0000256" key="2">
    <source>
        <dbReference type="ARBA" id="ARBA00023125"/>
    </source>
</evidence>
<dbReference type="PROSITE" id="PS50949">
    <property type="entry name" value="HTH_GNTR"/>
    <property type="match status" value="1"/>
</dbReference>
<reference evidence="6" key="1">
    <citation type="submission" date="2020-05" db="EMBL/GenBank/DDBJ databases">
        <authorList>
            <person name="Chiriac C."/>
            <person name="Salcher M."/>
            <person name="Ghai R."/>
            <person name="Kavagutti S V."/>
        </authorList>
    </citation>
    <scope>NUCLEOTIDE SEQUENCE</scope>
</reference>
<dbReference type="SMART" id="SM00345">
    <property type="entry name" value="HTH_GNTR"/>
    <property type="match status" value="1"/>
</dbReference>
<dbReference type="GO" id="GO:0003700">
    <property type="term" value="F:DNA-binding transcription factor activity"/>
    <property type="evidence" value="ECO:0007669"/>
    <property type="project" value="InterPro"/>
</dbReference>
<dbReference type="InterPro" id="IPR036390">
    <property type="entry name" value="WH_DNA-bd_sf"/>
</dbReference>
<dbReference type="AlphaFoldDB" id="A0A6J7JCB3"/>
<dbReference type="CDD" id="cd07377">
    <property type="entry name" value="WHTH_GntR"/>
    <property type="match status" value="1"/>
</dbReference>
<dbReference type="InterPro" id="IPR000524">
    <property type="entry name" value="Tscrpt_reg_HTH_GntR"/>
</dbReference>
<dbReference type="PANTHER" id="PTHR43537:SF51">
    <property type="entry name" value="HTH-TYPE TRANSCRIPTIONAL REGULATOR LGOR-RELATED"/>
    <property type="match status" value="1"/>
</dbReference>
<dbReference type="EMBL" id="CAFBMX010000010">
    <property type="protein sequence ID" value="CAB4940903.1"/>
    <property type="molecule type" value="Genomic_DNA"/>
</dbReference>
<organism evidence="6">
    <name type="scientific">freshwater metagenome</name>
    <dbReference type="NCBI Taxonomy" id="449393"/>
    <lineage>
        <taxon>unclassified sequences</taxon>
        <taxon>metagenomes</taxon>
        <taxon>ecological metagenomes</taxon>
    </lineage>
</organism>
<feature type="region of interest" description="Disordered" evidence="4">
    <location>
        <begin position="1"/>
        <end position="22"/>
    </location>
</feature>
<keyword evidence="1" id="KW-0805">Transcription regulation</keyword>
<dbReference type="SUPFAM" id="SSF46785">
    <property type="entry name" value="Winged helix' DNA-binding domain"/>
    <property type="match status" value="1"/>
</dbReference>